<dbReference type="Pfam" id="PF08818">
    <property type="entry name" value="DUF1801"/>
    <property type="match status" value="1"/>
</dbReference>
<protein>
    <recommendedName>
        <fullName evidence="1">YdhG-like domain-containing protein</fullName>
    </recommendedName>
</protein>
<dbReference type="InterPro" id="IPR014922">
    <property type="entry name" value="YdhG-like"/>
</dbReference>
<reference evidence="2 3" key="1">
    <citation type="submission" date="2020-07" db="EMBL/GenBank/DDBJ databases">
        <title>Sequencing the genomes of 1000 actinobacteria strains.</title>
        <authorList>
            <person name="Klenk H.-P."/>
        </authorList>
    </citation>
    <scope>NUCLEOTIDE SEQUENCE [LARGE SCALE GENOMIC DNA]</scope>
    <source>
        <strain evidence="2 3">DSM 24482</strain>
    </source>
</reference>
<dbReference type="RefSeq" id="WP_140459092.1">
    <property type="nucleotide sequence ID" value="NZ_BAABFI010000004.1"/>
</dbReference>
<evidence type="ECO:0000259" key="1">
    <source>
        <dbReference type="Pfam" id="PF08818"/>
    </source>
</evidence>
<gene>
    <name evidence="2" type="ORF">BKA21_000116</name>
</gene>
<evidence type="ECO:0000313" key="3">
    <source>
        <dbReference type="Proteomes" id="UP000577956"/>
    </source>
</evidence>
<feature type="domain" description="YdhG-like" evidence="1">
    <location>
        <begin position="27"/>
        <end position="130"/>
    </location>
</feature>
<dbReference type="EMBL" id="JACCBK010000001">
    <property type="protein sequence ID" value="NYD84567.1"/>
    <property type="molecule type" value="Genomic_DNA"/>
</dbReference>
<proteinExistence type="predicted"/>
<dbReference type="Proteomes" id="UP000577956">
    <property type="component" value="Unassembled WGS sequence"/>
</dbReference>
<name>A0A7Y9FCK4_9CELL</name>
<dbReference type="AlphaFoldDB" id="A0A7Y9FCK4"/>
<evidence type="ECO:0000313" key="2">
    <source>
        <dbReference type="EMBL" id="NYD84567.1"/>
    </source>
</evidence>
<comment type="caution">
    <text evidence="2">The sequence shown here is derived from an EMBL/GenBank/DDBJ whole genome shotgun (WGS) entry which is preliminary data.</text>
</comment>
<organism evidence="2 3">
    <name type="scientific">Cellulomonas oligotrophica</name>
    <dbReference type="NCBI Taxonomy" id="931536"/>
    <lineage>
        <taxon>Bacteria</taxon>
        <taxon>Bacillati</taxon>
        <taxon>Actinomycetota</taxon>
        <taxon>Actinomycetes</taxon>
        <taxon>Micrococcales</taxon>
        <taxon>Cellulomonadaceae</taxon>
        <taxon>Cellulomonas</taxon>
    </lineage>
</organism>
<sequence length="141" mass="15632">MAREENLTTENDGDVGAFLDAVPDERRRADAWTLLPVMERATGEPPRLWGTSIVGFGRYHYRYASGREGDAAAAGFSPRRTSTTVYVPLGFDDLGDLLGRLGPHTTTVSCLHVRRLDAVDLGVLEELVRSSYARTVAHRWE</sequence>
<accession>A0A7Y9FCK4</accession>